<sequence>MTELNKRLQLKRDVSTENSLKKISNTDETHGGVTTSIPCTVMVSAAVCPTLVCSNKCGGRG</sequence>
<dbReference type="RefSeq" id="WP_208773769.1">
    <property type="nucleotide sequence ID" value="NZ_JAMXGR010000007.1"/>
</dbReference>
<gene>
    <name evidence="1" type="primary">enwB</name>
</gene>
<dbReference type="EMBL" id="AB600897">
    <property type="protein sequence ID" value="BAL50002.1"/>
    <property type="molecule type" value="Genomic_DNA"/>
</dbReference>
<protein>
    <submittedName>
        <fullName evidence="1">Enterocin W beta</fullName>
    </submittedName>
</protein>
<reference evidence="1" key="1">
    <citation type="journal article" date="2012" name="Appl. Environ. Microbiol.">
        <title>Isolation and Characterization of Enterocin W, a Novel Two-Peptide Lantibiotic Produced by Enterococcus faecalis NKR-4-1.</title>
        <authorList>
            <person name="Sawa N."/>
            <person name="Wilaipun P."/>
            <person name="Kinoshita S."/>
            <person name="Zendo T."/>
            <person name="Leelawatcharamas V."/>
            <person name="Nakayama J."/>
            <person name="Sonomoto K."/>
        </authorList>
    </citation>
    <scope>NUCLEOTIDE SEQUENCE</scope>
    <source>
        <strain evidence="1">NKR-4-1</strain>
    </source>
</reference>
<accession>H3JST0</accession>
<organism evidence="1">
    <name type="scientific">Enterococcus faecalis</name>
    <name type="common">Streptococcus faecalis</name>
    <dbReference type="NCBI Taxonomy" id="1351"/>
    <lineage>
        <taxon>Bacteria</taxon>
        <taxon>Bacillati</taxon>
        <taxon>Bacillota</taxon>
        <taxon>Bacilli</taxon>
        <taxon>Lactobacillales</taxon>
        <taxon>Enterococcaceae</taxon>
        <taxon>Enterococcus</taxon>
    </lineage>
</organism>
<name>H3JST0_ENTFL</name>
<dbReference type="AlphaFoldDB" id="H3JST0"/>
<evidence type="ECO:0000313" key="1">
    <source>
        <dbReference type="EMBL" id="BAL50002.1"/>
    </source>
</evidence>
<proteinExistence type="predicted"/>
<dbReference type="NCBIfam" id="NF038161">
    <property type="entry name" value="lant_II_LchA2"/>
    <property type="match status" value="1"/>
</dbReference>